<comment type="similarity">
    <text evidence="1">Belongs to the mimivirus R160 family.</text>
</comment>
<dbReference type="InterPro" id="IPR043885">
    <property type="entry name" value="DUF5847"/>
</dbReference>
<evidence type="ECO:0000313" key="3">
    <source>
        <dbReference type="Proteomes" id="UP000241474"/>
    </source>
</evidence>
<sequence length="421" mass="49678">MQSSKNKINGPINLVRIEGVIDGINKVVYLFMDYHADINEQTNCEDQNNSINISKYLLDNLTTSNDNNVVYDFFLEILPSEIFTNFNTTIFSILKDNELEYLASVKKLFLQNVETDNSNNKITSKLKNVRLHYIDIRDKMYLLMYDPIRFAISSINQLQKNPDDKLLDIMHIIIGRCIEIVVNFMKRIRDVLSHENSNNTNYSDTNDTDYNDNYKLEKQYYEIDYEKFLLDPDIQEKYTKHIEYMLNKLLNKYNNKFVKKIIYDSLITNIINDFSDIIIDLSNQLDYVKQLTNKDFANKQIIDNMLIFLVKYEKILHSVLARFVDIYIMRRLLDKKYVTNAVVYTGAYHSVIYIYLLSKIGFQMTHIAKSIVQSVAVANIVLNDIDDVSYRRNIYNLMYFFENNPFSQQCIDVSKFPKSFL</sequence>
<dbReference type="Proteomes" id="UP000241474">
    <property type="component" value="Segment"/>
</dbReference>
<accession>A0A0G2XZX7</accession>
<dbReference type="Pfam" id="PF19165">
    <property type="entry name" value="DUF5847"/>
    <property type="match status" value="1"/>
</dbReference>
<evidence type="ECO:0000313" key="2">
    <source>
        <dbReference type="EMBL" id="AKI78890.1"/>
    </source>
</evidence>
<evidence type="ECO:0000256" key="1">
    <source>
        <dbReference type="ARBA" id="ARBA00023598"/>
    </source>
</evidence>
<proteinExistence type="inferred from homology"/>
<reference evidence="2 3" key="1">
    <citation type="submission" date="2014-10" db="EMBL/GenBank/DDBJ databases">
        <title>Pan-genome analysis of Brazilian lineage A amoebal mimiviruses.</title>
        <authorList>
            <person name="Assis F.L."/>
            <person name="Abrahao J.S."/>
            <person name="Kroon E.G."/>
            <person name="Dornas F.P."/>
            <person name="Andrade K.R."/>
            <person name="Borato P.V.M."/>
            <person name="Pilotto M.R."/>
            <person name="Benamar S."/>
            <person name="LaScola B."/>
            <person name="Colson P."/>
        </authorList>
    </citation>
    <scope>NUCLEOTIDE SEQUENCE [LARGE SCALE GENOMIC DNA]</scope>
    <source>
        <strain evidence="2 3">Oyster</strain>
    </source>
</reference>
<protein>
    <submittedName>
        <fullName evidence="2">Uncharacterized protein</fullName>
    </submittedName>
</protein>
<name>A0A0G2XZX7_MIMIV</name>
<organism evidence="2 3">
    <name type="scientific">Acanthamoeba polyphaga mimivirus</name>
    <name type="common">APMV</name>
    <dbReference type="NCBI Taxonomy" id="212035"/>
    <lineage>
        <taxon>Viruses</taxon>
        <taxon>Varidnaviria</taxon>
        <taxon>Bamfordvirae</taxon>
        <taxon>Nucleocytoviricota</taxon>
        <taxon>Megaviricetes</taxon>
        <taxon>Imitervirales</taxon>
        <taxon>Mimiviridae</taxon>
        <taxon>Megamimivirinae</taxon>
        <taxon>Mimivirus</taxon>
        <taxon>Mimivirus bradfordmassiliense</taxon>
    </lineage>
</organism>
<organismHost>
    <name type="scientific">Acanthamoeba polyphaga</name>
    <name type="common">Amoeba</name>
    <dbReference type="NCBI Taxonomy" id="5757"/>
</organismHost>
<dbReference type="EMBL" id="KM982401">
    <property type="protein sequence ID" value="AKI78890.1"/>
    <property type="molecule type" value="Genomic_DNA"/>
</dbReference>